<dbReference type="PRINTS" id="PR00105">
    <property type="entry name" value="C5METTRFRASE"/>
</dbReference>
<evidence type="ECO:0000256" key="2">
    <source>
        <dbReference type="ARBA" id="ARBA00022603"/>
    </source>
</evidence>
<evidence type="ECO:0000313" key="9">
    <source>
        <dbReference type="Proteomes" id="UP000003316"/>
    </source>
</evidence>
<dbReference type="GO" id="GO:0032259">
    <property type="term" value="P:methylation"/>
    <property type="evidence" value="ECO:0007669"/>
    <property type="project" value="UniProtKB-KW"/>
</dbReference>
<evidence type="ECO:0000256" key="6">
    <source>
        <dbReference type="PROSITE-ProRule" id="PRU01016"/>
    </source>
</evidence>
<evidence type="ECO:0000256" key="4">
    <source>
        <dbReference type="ARBA" id="ARBA00022691"/>
    </source>
</evidence>
<comment type="caution">
    <text evidence="8">The sequence shown here is derived from an EMBL/GenBank/DDBJ whole genome shotgun (WGS) entry which is preliminary data.</text>
</comment>
<reference evidence="8 9" key="1">
    <citation type="submission" date="2010-09" db="EMBL/GenBank/DDBJ databases">
        <authorList>
            <person name="Daugherty S.C."/>
            <person name="Tallon L.J."/>
            <person name="Jones K.M."/>
            <person name="Liu X."/>
            <person name="Kilian M."/>
            <person name="Tettelin H."/>
        </authorList>
    </citation>
    <scope>NUCLEOTIDE SEQUENCE [LARGE SCALE GENOMIC DNA]</scope>
    <source>
        <strain evidence="8 9">SK597</strain>
    </source>
</reference>
<dbReference type="GO" id="GO:0009307">
    <property type="term" value="P:DNA restriction-modification system"/>
    <property type="evidence" value="ECO:0007669"/>
    <property type="project" value="UniProtKB-KW"/>
</dbReference>
<keyword evidence="2 6" id="KW-0489">Methyltransferase</keyword>
<dbReference type="Pfam" id="PF00145">
    <property type="entry name" value="DNA_methylase"/>
    <property type="match status" value="1"/>
</dbReference>
<keyword evidence="3 6" id="KW-0808">Transferase</keyword>
<dbReference type="PANTHER" id="PTHR10629:SF52">
    <property type="entry name" value="DNA (CYTOSINE-5)-METHYLTRANSFERASE 1"/>
    <property type="match status" value="1"/>
</dbReference>
<accession>E1LRY5</accession>
<dbReference type="NCBIfam" id="TIGR00675">
    <property type="entry name" value="dcm"/>
    <property type="match status" value="1"/>
</dbReference>
<evidence type="ECO:0000256" key="7">
    <source>
        <dbReference type="RuleBase" id="RU000416"/>
    </source>
</evidence>
<dbReference type="GO" id="GO:0044027">
    <property type="term" value="P:negative regulation of gene expression via chromosomal CpG island methylation"/>
    <property type="evidence" value="ECO:0007669"/>
    <property type="project" value="TreeGrafter"/>
</dbReference>
<evidence type="ECO:0000313" key="8">
    <source>
        <dbReference type="EMBL" id="EFO00746.1"/>
    </source>
</evidence>
<dbReference type="Gene3D" id="3.90.120.10">
    <property type="entry name" value="DNA Methylase, subunit A, domain 2"/>
    <property type="match status" value="1"/>
</dbReference>
<organism evidence="8 9">
    <name type="scientific">Streptococcus mitis SK597</name>
    <dbReference type="NCBI Taxonomy" id="585204"/>
    <lineage>
        <taxon>Bacteria</taxon>
        <taxon>Bacillati</taxon>
        <taxon>Bacillota</taxon>
        <taxon>Bacilli</taxon>
        <taxon>Lactobacillales</taxon>
        <taxon>Streptococcaceae</taxon>
        <taxon>Streptococcus</taxon>
        <taxon>Streptococcus mitis group</taxon>
    </lineage>
</organism>
<dbReference type="PROSITE" id="PS51679">
    <property type="entry name" value="SAM_MT_C5"/>
    <property type="match status" value="1"/>
</dbReference>
<name>E1LRY5_STRMT</name>
<dbReference type="EC" id="2.1.1.37" evidence="1"/>
<evidence type="ECO:0000256" key="1">
    <source>
        <dbReference type="ARBA" id="ARBA00011975"/>
    </source>
</evidence>
<feature type="active site" evidence="6">
    <location>
        <position position="81"/>
    </location>
</feature>
<dbReference type="InterPro" id="IPR001525">
    <property type="entry name" value="C5_MeTfrase"/>
</dbReference>
<sequence>MKNAISLFSSSGIGDLGLHKNGIETVVACELLKERAELFQVNNPNSKVFNGDIWELEDDIVDYYQTNFKGNPFIILATPPCQGMSSNGMGKMLNDFRKGLRPKYDERNRLIIPAVRIIKKLRPKWIIFENVSNMVNTLIYDEKDNLVNIIDYIHEELGDEYIGEPQIINMADYGVPQNRVRLLTVFSRTKKGKRYFAYNKTFIPEQTHSKEGNLLTSKWLTLRDTIGDLPSLRAEKGKNESKENLLHRVPILDEKKLFWLDNTSEGKSAFNNQCINQECLYQENSLHGSRHNVEGINKSKTDTPLYCQKCGSLLPRPYVEDKYSGEKRLMKGFVSAYKRMYWDEPASTITQNFQYVSSDNKVHPTQTRVLSLWEALRLQTISDYEYTFKVNNKLVKDGLIRDSIGESVPPHIIDLIVKNILQIENE</sequence>
<dbReference type="PANTHER" id="PTHR10629">
    <property type="entry name" value="CYTOSINE-SPECIFIC METHYLTRANSFERASE"/>
    <property type="match status" value="1"/>
</dbReference>
<dbReference type="EMBL" id="AEDV01000038">
    <property type="protein sequence ID" value="EFO00746.1"/>
    <property type="molecule type" value="Genomic_DNA"/>
</dbReference>
<dbReference type="GO" id="GO:0003886">
    <property type="term" value="F:DNA (cytosine-5-)-methyltransferase activity"/>
    <property type="evidence" value="ECO:0007669"/>
    <property type="project" value="UniProtKB-EC"/>
</dbReference>
<dbReference type="InterPro" id="IPR050390">
    <property type="entry name" value="C5-Methyltransferase"/>
</dbReference>
<keyword evidence="4 6" id="KW-0949">S-adenosyl-L-methionine</keyword>
<dbReference type="eggNOG" id="COG0270">
    <property type="taxonomic scope" value="Bacteria"/>
</dbReference>
<comment type="similarity">
    <text evidence="6 7">Belongs to the class I-like SAM-binding methyltransferase superfamily. C5-methyltransferase family.</text>
</comment>
<dbReference type="Gene3D" id="3.40.50.150">
    <property type="entry name" value="Vaccinia Virus protein VP39"/>
    <property type="match status" value="1"/>
</dbReference>
<dbReference type="InterPro" id="IPR029063">
    <property type="entry name" value="SAM-dependent_MTases_sf"/>
</dbReference>
<evidence type="ECO:0000256" key="3">
    <source>
        <dbReference type="ARBA" id="ARBA00022679"/>
    </source>
</evidence>
<dbReference type="GO" id="GO:0003677">
    <property type="term" value="F:DNA binding"/>
    <property type="evidence" value="ECO:0007669"/>
    <property type="project" value="TreeGrafter"/>
</dbReference>
<evidence type="ECO:0000256" key="5">
    <source>
        <dbReference type="ARBA" id="ARBA00022747"/>
    </source>
</evidence>
<dbReference type="SUPFAM" id="SSF53335">
    <property type="entry name" value="S-adenosyl-L-methionine-dependent methyltransferases"/>
    <property type="match status" value="1"/>
</dbReference>
<dbReference type="Proteomes" id="UP000003316">
    <property type="component" value="Unassembled WGS sequence"/>
</dbReference>
<protein>
    <recommendedName>
        <fullName evidence="1">DNA (cytosine-5-)-methyltransferase</fullName>
        <ecNumber evidence="1">2.1.1.37</ecNumber>
    </recommendedName>
</protein>
<dbReference type="AlphaFoldDB" id="E1LRY5"/>
<proteinExistence type="inferred from homology"/>
<keyword evidence="5" id="KW-0680">Restriction system</keyword>
<gene>
    <name evidence="8" type="ORF">SMSK597_0724</name>
</gene>
<dbReference type="RefSeq" id="WP_000786157.1">
    <property type="nucleotide sequence ID" value="NZ_AEDV01000038.1"/>
</dbReference>